<dbReference type="Proteomes" id="UP000321721">
    <property type="component" value="Unassembled WGS sequence"/>
</dbReference>
<name>A0A5C6RRS5_9FLAO</name>
<gene>
    <name evidence="8" type="ORF">FRY74_09090</name>
</gene>
<dbReference type="Gene3D" id="3.40.50.720">
    <property type="entry name" value="NAD(P)-binding Rossmann-like Domain"/>
    <property type="match status" value="1"/>
</dbReference>
<dbReference type="UniPathway" id="UPA00262">
    <property type="reaction ID" value="UER00222"/>
</dbReference>
<organism evidence="8 9">
    <name type="scientific">Vicingus serpentipes</name>
    <dbReference type="NCBI Taxonomy" id="1926625"/>
    <lineage>
        <taxon>Bacteria</taxon>
        <taxon>Pseudomonadati</taxon>
        <taxon>Bacteroidota</taxon>
        <taxon>Flavobacteriia</taxon>
        <taxon>Flavobacteriales</taxon>
        <taxon>Vicingaceae</taxon>
        <taxon>Vicingus</taxon>
    </lineage>
</organism>
<keyword evidence="3" id="KW-0560">Oxidoreductase</keyword>
<evidence type="ECO:0000313" key="9">
    <source>
        <dbReference type="Proteomes" id="UP000321721"/>
    </source>
</evidence>
<dbReference type="InterPro" id="IPR006367">
    <property type="entry name" value="Sirohaem_synthase_N"/>
</dbReference>
<comment type="pathway">
    <text evidence="1">Porphyrin-containing compound metabolism; siroheme biosynthesis; sirohydrochlorin from precorrin-2: step 1/1.</text>
</comment>
<dbReference type="PANTHER" id="PTHR35330">
    <property type="entry name" value="SIROHEME BIOSYNTHESIS PROTEIN MET8"/>
    <property type="match status" value="1"/>
</dbReference>
<proteinExistence type="predicted"/>
<dbReference type="OrthoDB" id="45564at2"/>
<dbReference type="EMBL" id="VOOS01000004">
    <property type="protein sequence ID" value="TXB64595.1"/>
    <property type="molecule type" value="Genomic_DNA"/>
</dbReference>
<evidence type="ECO:0000256" key="3">
    <source>
        <dbReference type="ARBA" id="ARBA00023002"/>
    </source>
</evidence>
<evidence type="ECO:0000256" key="1">
    <source>
        <dbReference type="ARBA" id="ARBA00005010"/>
    </source>
</evidence>
<dbReference type="InterPro" id="IPR028161">
    <property type="entry name" value="Met8-like"/>
</dbReference>
<dbReference type="Pfam" id="PF13241">
    <property type="entry name" value="NAD_binding_7"/>
    <property type="match status" value="1"/>
</dbReference>
<comment type="catalytic activity">
    <reaction evidence="6">
        <text>precorrin-2 + NAD(+) = sirohydrochlorin + NADH + 2 H(+)</text>
        <dbReference type="Rhea" id="RHEA:15613"/>
        <dbReference type="ChEBI" id="CHEBI:15378"/>
        <dbReference type="ChEBI" id="CHEBI:57540"/>
        <dbReference type="ChEBI" id="CHEBI:57945"/>
        <dbReference type="ChEBI" id="CHEBI:58351"/>
        <dbReference type="ChEBI" id="CHEBI:58827"/>
        <dbReference type="EC" id="1.3.1.76"/>
    </reaction>
</comment>
<dbReference type="SUPFAM" id="SSF75615">
    <property type="entry name" value="Siroheme synthase middle domains-like"/>
    <property type="match status" value="1"/>
</dbReference>
<evidence type="ECO:0000256" key="4">
    <source>
        <dbReference type="ARBA" id="ARBA00023027"/>
    </source>
</evidence>
<dbReference type="Gene3D" id="3.30.160.110">
    <property type="entry name" value="Siroheme synthase, domain 2"/>
    <property type="match status" value="1"/>
</dbReference>
<dbReference type="EC" id="1.3.1.76" evidence="2"/>
<evidence type="ECO:0000256" key="2">
    <source>
        <dbReference type="ARBA" id="ARBA00012400"/>
    </source>
</evidence>
<evidence type="ECO:0000256" key="5">
    <source>
        <dbReference type="ARBA" id="ARBA00023244"/>
    </source>
</evidence>
<reference evidence="8 9" key="1">
    <citation type="submission" date="2019-08" db="EMBL/GenBank/DDBJ databases">
        <title>Genome of Vicingus serpentipes NCIMB 15042.</title>
        <authorList>
            <person name="Bowman J.P."/>
        </authorList>
    </citation>
    <scope>NUCLEOTIDE SEQUENCE [LARGE SCALE GENOMIC DNA]</scope>
    <source>
        <strain evidence="8 9">NCIMB 15042</strain>
    </source>
</reference>
<dbReference type="GO" id="GO:0004325">
    <property type="term" value="F:ferrochelatase activity"/>
    <property type="evidence" value="ECO:0007669"/>
    <property type="project" value="InterPro"/>
</dbReference>
<evidence type="ECO:0000313" key="8">
    <source>
        <dbReference type="EMBL" id="TXB64595.1"/>
    </source>
</evidence>
<accession>A0A5C6RRS5</accession>
<keyword evidence="9" id="KW-1185">Reference proteome</keyword>
<comment type="caution">
    <text evidence="8">The sequence shown here is derived from an EMBL/GenBank/DDBJ whole genome shotgun (WGS) entry which is preliminary data.</text>
</comment>
<dbReference type="Pfam" id="PF14824">
    <property type="entry name" value="Sirohm_synth_M"/>
    <property type="match status" value="1"/>
</dbReference>
<sequence>METKNTLYPIFLKLDKIDVLIIGAGEVGLEKLTYILKSSPQANITVVSKEFHYKIIELSHFYSNVVLIEKEYHKTDIEGINLLIVATDDRALNVKIKQDAERLDILTNVADDPELCDFYLGSIVTKGALKLGISTNGQSPTLAKKMRMYFEDVIPDEVEFSTKLLNSIRKKIKADLHHKIENLNNVTIALNSNSKIVDELTLVKKDFKIYLN</sequence>
<keyword evidence="5" id="KW-0627">Porphyrin biosynthesis</keyword>
<dbReference type="NCBIfam" id="TIGR01470">
    <property type="entry name" value="cysG_Nterm"/>
    <property type="match status" value="1"/>
</dbReference>
<protein>
    <recommendedName>
        <fullName evidence="2">precorrin-2 dehydrogenase</fullName>
        <ecNumber evidence="2">1.3.1.76</ecNumber>
    </recommendedName>
</protein>
<dbReference type="GO" id="GO:0019354">
    <property type="term" value="P:siroheme biosynthetic process"/>
    <property type="evidence" value="ECO:0007669"/>
    <property type="project" value="UniProtKB-UniPathway"/>
</dbReference>
<dbReference type="InterPro" id="IPR028281">
    <property type="entry name" value="Sirohaem_synthase_central"/>
</dbReference>
<evidence type="ECO:0000256" key="6">
    <source>
        <dbReference type="ARBA" id="ARBA00047561"/>
    </source>
</evidence>
<dbReference type="SUPFAM" id="SSF51735">
    <property type="entry name" value="NAD(P)-binding Rossmann-fold domains"/>
    <property type="match status" value="1"/>
</dbReference>
<dbReference type="GO" id="GO:0043115">
    <property type="term" value="F:precorrin-2 dehydrogenase activity"/>
    <property type="evidence" value="ECO:0007669"/>
    <property type="project" value="UniProtKB-EC"/>
</dbReference>
<feature type="domain" description="Siroheme synthase central" evidence="7">
    <location>
        <begin position="127"/>
        <end position="147"/>
    </location>
</feature>
<dbReference type="PANTHER" id="PTHR35330:SF1">
    <property type="entry name" value="SIROHEME BIOSYNTHESIS PROTEIN MET8"/>
    <property type="match status" value="1"/>
</dbReference>
<dbReference type="RefSeq" id="WP_147100725.1">
    <property type="nucleotide sequence ID" value="NZ_VOOS01000004.1"/>
</dbReference>
<dbReference type="InterPro" id="IPR036291">
    <property type="entry name" value="NAD(P)-bd_dom_sf"/>
</dbReference>
<keyword evidence="4" id="KW-0520">NAD</keyword>
<evidence type="ECO:0000259" key="7">
    <source>
        <dbReference type="Pfam" id="PF14824"/>
    </source>
</evidence>
<dbReference type="AlphaFoldDB" id="A0A5C6RRS5"/>